<evidence type="ECO:0000256" key="1">
    <source>
        <dbReference type="SAM" id="MobiDB-lite"/>
    </source>
</evidence>
<dbReference type="GeneID" id="26630508"/>
<keyword evidence="3" id="KW-1185">Reference proteome</keyword>
<gene>
    <name evidence="2" type="ORF">SITARA_65</name>
</gene>
<feature type="region of interest" description="Disordered" evidence="1">
    <location>
        <begin position="127"/>
        <end position="156"/>
    </location>
</feature>
<dbReference type="EMBL" id="KP296796">
    <property type="protein sequence ID" value="AJK28053.1"/>
    <property type="molecule type" value="Genomic_DNA"/>
</dbReference>
<dbReference type="KEGG" id="vg:26630508"/>
<dbReference type="Proteomes" id="UP000032132">
    <property type="component" value="Segment"/>
</dbReference>
<feature type="compositionally biased region" description="Acidic residues" evidence="1">
    <location>
        <begin position="127"/>
        <end position="142"/>
    </location>
</feature>
<organism evidence="2 3">
    <name type="scientific">Paenibacillus phage Sitara</name>
    <dbReference type="NCBI Taxonomy" id="1589755"/>
    <lineage>
        <taxon>Viruses</taxon>
        <taxon>Duplodnaviria</taxon>
        <taxon>Heunggongvirae</taxon>
        <taxon>Uroviricota</taxon>
        <taxon>Caudoviricetes</taxon>
        <taxon>Fernvirus</taxon>
        <taxon>Fernvirus sitara</taxon>
    </lineage>
</organism>
<dbReference type="RefSeq" id="YP_009203510.1">
    <property type="nucleotide sequence ID" value="NC_028854.1"/>
</dbReference>
<protein>
    <submittedName>
        <fullName evidence="2">Uncharacterized protein</fullName>
    </submittedName>
</protein>
<proteinExistence type="predicted"/>
<accession>A0A0C5AJR6</accession>
<sequence>MSTEINVLFKSMQRDDKKEVLKFELKGNENDGNAQKLVEMAGTIVIFNLPGLTEEVSAEFMNIQRDSKKTVIKLALKGDSEEKALELYKRAGRNVPLTLKPSQMSIEEYYEEDEGLEYTVKADGTVEVDQDQDQVTIEDVENSNEQTKDTDDELPF</sequence>
<dbReference type="OrthoDB" id="13279at10239"/>
<evidence type="ECO:0000313" key="3">
    <source>
        <dbReference type="Proteomes" id="UP000032132"/>
    </source>
</evidence>
<evidence type="ECO:0000313" key="2">
    <source>
        <dbReference type="EMBL" id="AJK28053.1"/>
    </source>
</evidence>
<reference evidence="2 3" key="1">
    <citation type="journal article" date="2015" name="Genome Announc.">
        <title>Genome Sequences of Six Paenibacillus larvae Siphoviridae Phages.</title>
        <authorList>
            <person name="Carson S."/>
            <person name="Bruff E."/>
            <person name="DeFoor W."/>
            <person name="Dums J."/>
            <person name="Groth A."/>
            <person name="Hatfield T."/>
            <person name="Iyer A."/>
            <person name="Joshi K."/>
            <person name="McAdams S."/>
            <person name="Miles D."/>
            <person name="Miller D."/>
            <person name="Oufkir A."/>
            <person name="Raynor B."/>
            <person name="Riley S."/>
            <person name="Roland S."/>
            <person name="Rozier H."/>
            <person name="Talley S."/>
            <person name="Miller E.S."/>
        </authorList>
    </citation>
    <scope>NUCLEOTIDE SEQUENCE [LARGE SCALE GENOMIC DNA]</scope>
</reference>
<name>A0A0C5AJR6_9CAUD</name>